<evidence type="ECO:0000256" key="6">
    <source>
        <dbReference type="RuleBase" id="RU000354"/>
    </source>
</evidence>
<feature type="chain" id="PRO_5012294812" evidence="8">
    <location>
        <begin position="21"/>
        <end position="456"/>
    </location>
</feature>
<dbReference type="GO" id="GO:0005125">
    <property type="term" value="F:cytokine activity"/>
    <property type="evidence" value="ECO:0007669"/>
    <property type="project" value="TreeGrafter"/>
</dbReference>
<evidence type="ECO:0000256" key="7">
    <source>
        <dbReference type="SAM" id="MobiDB-lite"/>
    </source>
</evidence>
<dbReference type="PROSITE" id="PS51362">
    <property type="entry name" value="TGF_BETA_2"/>
    <property type="match status" value="1"/>
</dbReference>
<sequence>MQHLIFFFLVMAVSLVIVSPAEIGYRHHRERHHGKHHMKRKENSSQDHKRTLPPNIWTLLASNKSDVGTKYNNDIEPSHDANEIVDDSSDFEPSDDADDESIKKVAANCPKCKQNSVKMSEDELANLRIEYVKNQILHKLRMTERPAPVSKDELPEPIQEGYAIQGDDDTDYLNRHLDDYFAKTTQKIIFLTQEPEKCKSHESNEYPSTCFSFQIPFDVDVSTVESAQLWLYKEPDSPDYGSKQTFLLSEIGHWGSNMNFTKAKPIAIKEMDYSGEAWEKIDIAWPVKNWVEYHDLSHTIQVACETCSAGSIPISTHNDRKPFIVIDTFPQRTLSRQSRNVNCGPGSSECCRDSLYIDFSTIGWDDWIIHPKGYNAYFCRGTCNRVASITKAGTHHSTVLNKFMHHESKGKKKKLELVPCCTATRYTSLQIFYLDSNKTATQVTLPNMIVESCGCS</sequence>
<dbReference type="Proteomes" id="UP000183832">
    <property type="component" value="Unassembled WGS sequence"/>
</dbReference>
<evidence type="ECO:0000259" key="9">
    <source>
        <dbReference type="PROSITE" id="PS51362"/>
    </source>
</evidence>
<feature type="signal peptide" evidence="8">
    <location>
        <begin position="1"/>
        <end position="20"/>
    </location>
</feature>
<comment type="subcellular location">
    <subcellularLocation>
        <location evidence="1">Secreted</location>
    </subcellularLocation>
</comment>
<dbReference type="STRING" id="568069.A0A1J1IDB4"/>
<dbReference type="InterPro" id="IPR029034">
    <property type="entry name" value="Cystine-knot_cytokine"/>
</dbReference>
<feature type="region of interest" description="Disordered" evidence="7">
    <location>
        <begin position="71"/>
        <end position="100"/>
    </location>
</feature>
<dbReference type="EMBL" id="CVRI01000043">
    <property type="protein sequence ID" value="CRK96433.1"/>
    <property type="molecule type" value="Genomic_DNA"/>
</dbReference>
<reference evidence="10 11" key="1">
    <citation type="submission" date="2015-04" db="EMBL/GenBank/DDBJ databases">
        <authorList>
            <person name="Syromyatnikov M.Y."/>
            <person name="Popov V.N."/>
        </authorList>
    </citation>
    <scope>NUCLEOTIDE SEQUENCE [LARGE SCALE GENOMIC DNA]</scope>
</reference>
<dbReference type="AlphaFoldDB" id="A0A1J1IDB4"/>
<dbReference type="PROSITE" id="PS00250">
    <property type="entry name" value="TGF_BETA_1"/>
    <property type="match status" value="1"/>
</dbReference>
<dbReference type="SMART" id="SM00204">
    <property type="entry name" value="TGFB"/>
    <property type="match status" value="1"/>
</dbReference>
<evidence type="ECO:0000256" key="8">
    <source>
        <dbReference type="SAM" id="SignalP"/>
    </source>
</evidence>
<evidence type="ECO:0000256" key="2">
    <source>
        <dbReference type="ARBA" id="ARBA00006656"/>
    </source>
</evidence>
<feature type="compositionally biased region" description="Acidic residues" evidence="7">
    <location>
        <begin position="83"/>
        <end position="99"/>
    </location>
</feature>
<feature type="compositionally biased region" description="Basic residues" evidence="7">
    <location>
        <begin position="29"/>
        <end position="40"/>
    </location>
</feature>
<dbReference type="Gene3D" id="2.10.90.10">
    <property type="entry name" value="Cystine-knot cytokines"/>
    <property type="match status" value="1"/>
</dbReference>
<keyword evidence="8" id="KW-0732">Signal</keyword>
<dbReference type="InterPro" id="IPR001839">
    <property type="entry name" value="TGF-b_C"/>
</dbReference>
<dbReference type="PANTHER" id="PTHR11848:SF298">
    <property type="entry name" value="DAWDLE, ISOFORM A"/>
    <property type="match status" value="1"/>
</dbReference>
<dbReference type="PANTHER" id="PTHR11848">
    <property type="entry name" value="TGF-BETA FAMILY"/>
    <property type="match status" value="1"/>
</dbReference>
<dbReference type="PRINTS" id="PR00669">
    <property type="entry name" value="INHIBINA"/>
</dbReference>
<evidence type="ECO:0000256" key="3">
    <source>
        <dbReference type="ARBA" id="ARBA00022525"/>
    </source>
</evidence>
<dbReference type="GO" id="GO:0008083">
    <property type="term" value="F:growth factor activity"/>
    <property type="evidence" value="ECO:0007669"/>
    <property type="project" value="UniProtKB-KW"/>
</dbReference>
<accession>A0A1J1IDB4</accession>
<organism evidence="10 11">
    <name type="scientific">Clunio marinus</name>
    <dbReference type="NCBI Taxonomy" id="568069"/>
    <lineage>
        <taxon>Eukaryota</taxon>
        <taxon>Metazoa</taxon>
        <taxon>Ecdysozoa</taxon>
        <taxon>Arthropoda</taxon>
        <taxon>Hexapoda</taxon>
        <taxon>Insecta</taxon>
        <taxon>Pterygota</taxon>
        <taxon>Neoptera</taxon>
        <taxon>Endopterygota</taxon>
        <taxon>Diptera</taxon>
        <taxon>Nematocera</taxon>
        <taxon>Chironomoidea</taxon>
        <taxon>Chironomidae</taxon>
        <taxon>Clunio</taxon>
    </lineage>
</organism>
<dbReference type="CDD" id="cd13752">
    <property type="entry name" value="TGF_beta_INHB"/>
    <property type="match status" value="1"/>
</dbReference>
<dbReference type="SUPFAM" id="SSF57501">
    <property type="entry name" value="Cystine-knot cytokines"/>
    <property type="match status" value="1"/>
</dbReference>
<name>A0A1J1IDB4_9DIPT</name>
<dbReference type="InterPro" id="IPR001111">
    <property type="entry name" value="TGF-b_propeptide"/>
</dbReference>
<dbReference type="InterPro" id="IPR015615">
    <property type="entry name" value="TGF-beta-rel"/>
</dbReference>
<proteinExistence type="inferred from homology"/>
<keyword evidence="5" id="KW-1015">Disulfide bond</keyword>
<dbReference type="Gene3D" id="2.60.120.970">
    <property type="match status" value="1"/>
</dbReference>
<evidence type="ECO:0000256" key="1">
    <source>
        <dbReference type="ARBA" id="ARBA00004613"/>
    </source>
</evidence>
<evidence type="ECO:0000256" key="5">
    <source>
        <dbReference type="ARBA" id="ARBA00023157"/>
    </source>
</evidence>
<gene>
    <name evidence="10" type="primary">similar to Growth</name>
    <name evidence="10" type="synonym">differentiation factor 8</name>
    <name evidence="10" type="ORF">CLUMA_CG009849</name>
</gene>
<keyword evidence="11" id="KW-1185">Reference proteome</keyword>
<evidence type="ECO:0000313" key="11">
    <source>
        <dbReference type="Proteomes" id="UP000183832"/>
    </source>
</evidence>
<feature type="compositionally biased region" description="Basic and acidic residues" evidence="7">
    <location>
        <begin position="41"/>
        <end position="50"/>
    </location>
</feature>
<evidence type="ECO:0000313" key="10">
    <source>
        <dbReference type="EMBL" id="CRK96433.1"/>
    </source>
</evidence>
<feature type="domain" description="TGF-beta family profile" evidence="9">
    <location>
        <begin position="336"/>
        <end position="456"/>
    </location>
</feature>
<feature type="region of interest" description="Disordered" evidence="7">
    <location>
        <begin position="29"/>
        <end position="52"/>
    </location>
</feature>
<dbReference type="GO" id="GO:0005615">
    <property type="term" value="C:extracellular space"/>
    <property type="evidence" value="ECO:0007669"/>
    <property type="project" value="TreeGrafter"/>
</dbReference>
<dbReference type="Pfam" id="PF00019">
    <property type="entry name" value="TGF_beta"/>
    <property type="match status" value="1"/>
</dbReference>
<keyword evidence="3" id="KW-0964">Secreted</keyword>
<comment type="similarity">
    <text evidence="2 6">Belongs to the TGF-beta family.</text>
</comment>
<dbReference type="InterPro" id="IPR017948">
    <property type="entry name" value="TGFb_CS"/>
</dbReference>
<keyword evidence="4 6" id="KW-0339">Growth factor</keyword>
<dbReference type="Pfam" id="PF00688">
    <property type="entry name" value="TGFb_propeptide"/>
    <property type="match status" value="1"/>
</dbReference>
<dbReference type="OrthoDB" id="6516235at2759"/>
<protein>
    <submittedName>
        <fullName evidence="10">CLUMA_CG009849, isoform A</fullName>
    </submittedName>
</protein>
<evidence type="ECO:0000256" key="4">
    <source>
        <dbReference type="ARBA" id="ARBA00023030"/>
    </source>
</evidence>